<keyword evidence="1" id="KW-0472">Membrane</keyword>
<keyword evidence="5" id="KW-1185">Reference proteome</keyword>
<dbReference type="EMBL" id="BJYT01000002">
    <property type="protein sequence ID" value="GEO08476.1"/>
    <property type="molecule type" value="Genomic_DNA"/>
</dbReference>
<dbReference type="PROSITE" id="PS51257">
    <property type="entry name" value="PROKAR_LIPOPROTEIN"/>
    <property type="match status" value="1"/>
</dbReference>
<dbReference type="GO" id="GO:0016020">
    <property type="term" value="C:membrane"/>
    <property type="evidence" value="ECO:0007669"/>
    <property type="project" value="UniProtKB-UniRule"/>
</dbReference>
<accession>A0A512B939</accession>
<dbReference type="InterPro" id="IPR050330">
    <property type="entry name" value="Bact_OuterMem_StrucFunc"/>
</dbReference>
<dbReference type="RefSeq" id="WP_147202532.1">
    <property type="nucleotide sequence ID" value="NZ_BJYT01000002.1"/>
</dbReference>
<feature type="coiled-coil region" evidence="2">
    <location>
        <begin position="42"/>
        <end position="122"/>
    </location>
</feature>
<evidence type="ECO:0000313" key="5">
    <source>
        <dbReference type="Proteomes" id="UP000321513"/>
    </source>
</evidence>
<proteinExistence type="predicted"/>
<evidence type="ECO:0000256" key="1">
    <source>
        <dbReference type="PROSITE-ProRule" id="PRU00473"/>
    </source>
</evidence>
<keyword evidence="4" id="KW-0282">Flagellum</keyword>
<dbReference type="CDD" id="cd07185">
    <property type="entry name" value="OmpA_C-like"/>
    <property type="match status" value="1"/>
</dbReference>
<dbReference type="Pfam" id="PF00691">
    <property type="entry name" value="OmpA"/>
    <property type="match status" value="1"/>
</dbReference>
<keyword evidence="4" id="KW-0966">Cell projection</keyword>
<dbReference type="PANTHER" id="PTHR30329">
    <property type="entry name" value="STATOR ELEMENT OF FLAGELLAR MOTOR COMPLEX"/>
    <property type="match status" value="1"/>
</dbReference>
<dbReference type="SUPFAM" id="SSF57997">
    <property type="entry name" value="Tropomyosin"/>
    <property type="match status" value="1"/>
</dbReference>
<gene>
    <name evidence="4" type="ORF">SAE01_09720</name>
</gene>
<sequence>MLKNLNSLLTLLTVLILFTSSCVPKRQLLSAEETIDKLRSDSTQFANRISKLEGNLSDLESRRTALQQQLEATRKEATSRLQDASSRLNMSQEQIADQQRRLEQLQSLIDQQKKNTELLRSKITDALVGFNSNELTVSTKNGKVYVSLQENLLFPSGSAVVNPKGKQALGKLADVLNSNPNINVNIEGHTDSIPMRGKFEDNWALSVGRSTAIVRILTDTYKVDPTRVTASGRSKYVPVDSNSTAEGRGKNRRTEIILEPKLDELMQLIQNGNSTGQ</sequence>
<dbReference type="SUPFAM" id="SSF103088">
    <property type="entry name" value="OmpA-like"/>
    <property type="match status" value="1"/>
</dbReference>
<evidence type="ECO:0000259" key="3">
    <source>
        <dbReference type="PROSITE" id="PS51123"/>
    </source>
</evidence>
<dbReference type="OrthoDB" id="9815217at2"/>
<dbReference type="AlphaFoldDB" id="A0A512B939"/>
<feature type="domain" description="OmpA-like" evidence="3">
    <location>
        <begin position="141"/>
        <end position="262"/>
    </location>
</feature>
<dbReference type="PROSITE" id="PS51123">
    <property type="entry name" value="OMPA_2"/>
    <property type="match status" value="1"/>
</dbReference>
<protein>
    <submittedName>
        <fullName evidence="4">Flagellar motor protein MotB</fullName>
    </submittedName>
</protein>
<dbReference type="InterPro" id="IPR036737">
    <property type="entry name" value="OmpA-like_sf"/>
</dbReference>
<name>A0A512B939_9BACT</name>
<keyword evidence="2" id="KW-0175">Coiled coil</keyword>
<keyword evidence="4" id="KW-0969">Cilium</keyword>
<evidence type="ECO:0000256" key="2">
    <source>
        <dbReference type="SAM" id="Coils"/>
    </source>
</evidence>
<dbReference type="Proteomes" id="UP000321513">
    <property type="component" value="Unassembled WGS sequence"/>
</dbReference>
<dbReference type="InterPro" id="IPR006665">
    <property type="entry name" value="OmpA-like"/>
</dbReference>
<organism evidence="4 5">
    <name type="scientific">Segetibacter aerophilus</name>
    <dbReference type="NCBI Taxonomy" id="670293"/>
    <lineage>
        <taxon>Bacteria</taxon>
        <taxon>Pseudomonadati</taxon>
        <taxon>Bacteroidota</taxon>
        <taxon>Chitinophagia</taxon>
        <taxon>Chitinophagales</taxon>
        <taxon>Chitinophagaceae</taxon>
        <taxon>Segetibacter</taxon>
    </lineage>
</organism>
<comment type="caution">
    <text evidence="4">The sequence shown here is derived from an EMBL/GenBank/DDBJ whole genome shotgun (WGS) entry which is preliminary data.</text>
</comment>
<evidence type="ECO:0000313" key="4">
    <source>
        <dbReference type="EMBL" id="GEO08476.1"/>
    </source>
</evidence>
<dbReference type="Gene3D" id="3.30.1330.60">
    <property type="entry name" value="OmpA-like domain"/>
    <property type="match status" value="1"/>
</dbReference>
<reference evidence="4 5" key="1">
    <citation type="submission" date="2019-07" db="EMBL/GenBank/DDBJ databases">
        <title>Whole genome shotgun sequence of Segetibacter aerophilus NBRC 106135.</title>
        <authorList>
            <person name="Hosoyama A."/>
            <person name="Uohara A."/>
            <person name="Ohji S."/>
            <person name="Ichikawa N."/>
        </authorList>
    </citation>
    <scope>NUCLEOTIDE SEQUENCE [LARGE SCALE GENOMIC DNA]</scope>
    <source>
        <strain evidence="4 5">NBRC 106135</strain>
    </source>
</reference>
<dbReference type="PANTHER" id="PTHR30329:SF21">
    <property type="entry name" value="LIPOPROTEIN YIAD-RELATED"/>
    <property type="match status" value="1"/>
</dbReference>